<dbReference type="Gene3D" id="3.40.1410.10">
    <property type="entry name" value="Chorismate lyase-like"/>
    <property type="match status" value="1"/>
</dbReference>
<keyword evidence="1" id="KW-0150">Chloroplast</keyword>
<organism evidence="1">
    <name type="scientific">Osmundea sinicola</name>
    <dbReference type="NCBI Taxonomy" id="290685"/>
    <lineage>
        <taxon>Eukaryota</taxon>
        <taxon>Rhodophyta</taxon>
        <taxon>Florideophyceae</taxon>
        <taxon>Rhodymeniophycidae</taxon>
        <taxon>Ceramiales</taxon>
        <taxon>Rhodomelaceae</taxon>
        <taxon>Laurencieae</taxon>
        <taxon>Osmundea</taxon>
    </lineage>
</organism>
<dbReference type="InterPro" id="IPR028978">
    <property type="entry name" value="Chorismate_lyase_/UTRA_dom_sf"/>
</dbReference>
<name>A0A7L4WP52_9FLOR</name>
<dbReference type="AlphaFoldDB" id="A0A7L4WP52"/>
<evidence type="ECO:0000313" key="1">
    <source>
        <dbReference type="EMBL" id="QFR99837.1"/>
    </source>
</evidence>
<sequence>MQLINMQLVKQTSMNFKIHTFSNFYAICTVQTKNNYHIPYSNYNHEDLLRIISSGQGSLTRYFQYQTSINTWITKLQLVNNSKTLESRKIRCVWIKQKIELKFAFARSLWKTISNKTNKFGKLSKIPIGINAIYNKTDIKKITNEIYFGYCKYYREIELFNKKNTIITGRKSILDYSQKHNIIIQEFFPIINRIR</sequence>
<dbReference type="GeneID" id="60234880"/>
<dbReference type="SUPFAM" id="SSF64288">
    <property type="entry name" value="Chorismate lyase-like"/>
    <property type="match status" value="1"/>
</dbReference>
<dbReference type="RefSeq" id="YP_009944543.1">
    <property type="nucleotide sequence ID" value="NC_051457.1"/>
</dbReference>
<keyword evidence="1" id="KW-0934">Plastid</keyword>
<dbReference type="EMBL" id="MH898941">
    <property type="protein sequence ID" value="QFR99837.1"/>
    <property type="molecule type" value="Genomic_DNA"/>
</dbReference>
<gene>
    <name evidence="1" type="primary">ycf21</name>
</gene>
<accession>A0A7L4WP52</accession>
<evidence type="ECO:0008006" key="2">
    <source>
        <dbReference type="Google" id="ProtNLM"/>
    </source>
</evidence>
<geneLocation type="chloroplast" evidence="1"/>
<reference evidence="1" key="1">
    <citation type="submission" date="2018-09" db="EMBL/GenBank/DDBJ databases">
        <title>Genomics and Phylogenetic analysis of three type specimens of Osmundea (Rhodomelaceae, Rhodophyta).</title>
        <authorList>
            <person name="Hughey J.R."/>
            <person name="Miller K.A."/>
        </authorList>
    </citation>
    <scope>NUCLEOTIDE SEQUENCE</scope>
</reference>
<protein>
    <recommendedName>
        <fullName evidence="2">Chorismate lyase</fullName>
    </recommendedName>
</protein>
<proteinExistence type="predicted"/>